<dbReference type="Gene3D" id="3.40.50.10490">
    <property type="entry name" value="Glucose-6-phosphate isomerase like protein, domain 1"/>
    <property type="match status" value="2"/>
</dbReference>
<protein>
    <recommendedName>
        <fullName evidence="3">Glutamine--fructose-6-phosphate aminotransferase [isomerizing]</fullName>
        <ecNumber evidence="2">2.6.1.16</ecNumber>
    </recommendedName>
</protein>
<accession>A0ABV8ECP5</accession>
<evidence type="ECO:0000256" key="2">
    <source>
        <dbReference type="ARBA" id="ARBA00012916"/>
    </source>
</evidence>
<dbReference type="CDD" id="cd05008">
    <property type="entry name" value="SIS_GlmS_GlmD_1"/>
    <property type="match status" value="1"/>
</dbReference>
<dbReference type="PANTHER" id="PTHR10937">
    <property type="entry name" value="GLUCOSAMINE--FRUCTOSE-6-PHOSPHATE AMINOTRANSFERASE, ISOMERIZING"/>
    <property type="match status" value="1"/>
</dbReference>
<dbReference type="InterPro" id="IPR017932">
    <property type="entry name" value="GATase_2_dom"/>
</dbReference>
<evidence type="ECO:0000313" key="11">
    <source>
        <dbReference type="Proteomes" id="UP001595697"/>
    </source>
</evidence>
<keyword evidence="7" id="KW-0315">Glutamine amidotransferase</keyword>
<evidence type="ECO:0000256" key="1">
    <source>
        <dbReference type="ARBA" id="ARBA00001031"/>
    </source>
</evidence>
<dbReference type="CDD" id="cd00352">
    <property type="entry name" value="Gn_AT_II"/>
    <property type="match status" value="1"/>
</dbReference>
<reference evidence="11" key="1">
    <citation type="journal article" date="2019" name="Int. J. Syst. Evol. Microbiol.">
        <title>The Global Catalogue of Microorganisms (GCM) 10K type strain sequencing project: providing services to taxonomists for standard genome sequencing and annotation.</title>
        <authorList>
            <consortium name="The Broad Institute Genomics Platform"/>
            <consortium name="The Broad Institute Genome Sequencing Center for Infectious Disease"/>
            <person name="Wu L."/>
            <person name="Ma J."/>
        </authorList>
    </citation>
    <scope>NUCLEOTIDE SEQUENCE [LARGE SCALE GENOMIC DNA]</scope>
    <source>
        <strain evidence="11">TBRC 5781</strain>
    </source>
</reference>
<dbReference type="RefSeq" id="WP_247261127.1">
    <property type="nucleotide sequence ID" value="NZ_JALJQZ010000016.1"/>
</dbReference>
<dbReference type="InterPro" id="IPR029055">
    <property type="entry name" value="Ntn_hydrolases_N"/>
</dbReference>
<gene>
    <name evidence="10" type="ORF">ACFOVS_19705</name>
</gene>
<dbReference type="InterPro" id="IPR001347">
    <property type="entry name" value="SIS_dom"/>
</dbReference>
<evidence type="ECO:0000313" key="10">
    <source>
        <dbReference type="EMBL" id="MFC3970316.1"/>
    </source>
</evidence>
<feature type="domain" description="SIS" evidence="9">
    <location>
        <begin position="496"/>
        <end position="648"/>
    </location>
</feature>
<comment type="catalytic activity">
    <reaction evidence="1">
        <text>D-fructose 6-phosphate + L-glutamine = D-glucosamine 6-phosphate + L-glutamate</text>
        <dbReference type="Rhea" id="RHEA:13237"/>
        <dbReference type="ChEBI" id="CHEBI:29985"/>
        <dbReference type="ChEBI" id="CHEBI:58359"/>
        <dbReference type="ChEBI" id="CHEBI:58725"/>
        <dbReference type="ChEBI" id="CHEBI:61527"/>
        <dbReference type="EC" id="2.6.1.16"/>
    </reaction>
</comment>
<dbReference type="PROSITE" id="PS51278">
    <property type="entry name" value="GATASE_TYPE_2"/>
    <property type="match status" value="1"/>
</dbReference>
<dbReference type="Gene3D" id="3.60.20.10">
    <property type="entry name" value="Glutamine Phosphoribosylpyrophosphate, subunit 1, domain 1"/>
    <property type="match status" value="1"/>
</dbReference>
<dbReference type="InterPro" id="IPR035466">
    <property type="entry name" value="GlmS/AgaS_SIS"/>
</dbReference>
<dbReference type="EC" id="2.6.1.16" evidence="2"/>
<dbReference type="PROSITE" id="PS51464">
    <property type="entry name" value="SIS"/>
    <property type="match status" value="1"/>
</dbReference>
<evidence type="ECO:0000256" key="5">
    <source>
        <dbReference type="ARBA" id="ARBA00022679"/>
    </source>
</evidence>
<organism evidence="10 11">
    <name type="scientific">Rhizobium lemnae</name>
    <dbReference type="NCBI Taxonomy" id="1214924"/>
    <lineage>
        <taxon>Bacteria</taxon>
        <taxon>Pseudomonadati</taxon>
        <taxon>Pseudomonadota</taxon>
        <taxon>Alphaproteobacteria</taxon>
        <taxon>Hyphomicrobiales</taxon>
        <taxon>Rhizobiaceae</taxon>
        <taxon>Rhizobium/Agrobacterium group</taxon>
        <taxon>Rhizobium</taxon>
    </lineage>
</organism>
<dbReference type="SUPFAM" id="SSF53697">
    <property type="entry name" value="SIS domain"/>
    <property type="match status" value="1"/>
</dbReference>
<comment type="caution">
    <text evidence="10">The sequence shown here is derived from an EMBL/GenBank/DDBJ whole genome shotgun (WGS) entry which is preliminary data.</text>
</comment>
<evidence type="ECO:0000256" key="7">
    <source>
        <dbReference type="ARBA" id="ARBA00022962"/>
    </source>
</evidence>
<sequence>MCGIAGYLSRSFAKLAKDPRWLFDLRDQIRAPNASGPEIARLAVLRLEEKFEDLMSAHMLVSIITNSDIRSAAAEIADALLSLENELSMDVARGNAEHDAVIELLRDYGWQLREEVLEFAKLCALSVPDGNTSALYVSHAIERVLQANDRLEVRGRDSAGISIHLDVPRSSFDGLSQSTLDLLEARNIVAATDPETVFSFPAIEGVVKVTFIKKTANLIGSLGDNGDKLRQLIRRDILLWELACRAESCSVLAHTRWASSGTISIANCHPHHAALSGENAVSLESAAVFALNGDVDNHLTLVREAIVGRGKSIDPRVTTDAKVIPVLFRLDESHDLFTRFRSVFGRLDGSMAIAAMGPLISDAAFLAQKGSGQTLYASRLPDGWMFASEGYGLASVARSTFTLADDDGEGICVKLGAESDLPVASRVGGGHPAVAMQPSSIRIFSRDIFRGEHGYFLQKEVHDGPSSVAKTLLGRYRWVDDDVSFDGLQTDIWESLRNRLAKGLNQIYVVGQGTAGVAAVGIAALIEAAVCARNRSAVKVVAMRSSELSADIDRFDFRDALLIAVSQSGTTTDTNRAVDLARERGVFVHAIVNRRGSDLVRKSHSTLYTSDGRDVEMSVASTKAYYSQIAAGKLTALFLADTLRSLSKSEIRMEMIDLEALPDRISEVLEYEQEIAKCAAEVAPRSRYWAVTGSGANYLAALEVRIKLSELCYKSIPVDFTEDKKHIDLSTEPLTLVIANDVPPALLGDVQKEIAIFKAHNGRPIVFATRGPEAESFATDAERVIALPRMGSGLAFVLATVAGHLFGLHAALAIDAAAQQLKLISADLERAILDESPDAVAGGTKKLRDVILNAAAGNLDSGLSARYIGRICNATFAIEKCVTTPWSNDTSTVIRDALGVLREAIEELSRPVDTIRHQAKTVTVGTSRPQDSIAPAVARALERVGLKEHQMSTDDRKAVSSVSHMVDEVLWHTMFSIDRKESSPILELVGEVHSGLPRRIEALGVLGQALDEGITQAGHFLETPILIIPLRGEETANIEGLAVLALKMLVSASLEQKLASMKNLRQYRAKLREWEDVFGRDGENQLYGAVAGTAPVDLLFNSPYFLPDASNLRKLKA</sequence>
<feature type="domain" description="Glutamine amidotransferase type-2" evidence="8">
    <location>
        <begin position="123"/>
        <end position="416"/>
    </location>
</feature>
<proteinExistence type="predicted"/>
<dbReference type="SUPFAM" id="SSF56235">
    <property type="entry name" value="N-terminal nucleophile aminohydrolases (Ntn hydrolases)"/>
    <property type="match status" value="1"/>
</dbReference>
<name>A0ABV8ECP5_9HYPH</name>
<evidence type="ECO:0000259" key="8">
    <source>
        <dbReference type="PROSITE" id="PS51278"/>
    </source>
</evidence>
<evidence type="ECO:0000259" key="9">
    <source>
        <dbReference type="PROSITE" id="PS51464"/>
    </source>
</evidence>
<dbReference type="Pfam" id="PF01380">
    <property type="entry name" value="SIS"/>
    <property type="match status" value="1"/>
</dbReference>
<keyword evidence="6" id="KW-0677">Repeat</keyword>
<evidence type="ECO:0000256" key="6">
    <source>
        <dbReference type="ARBA" id="ARBA00022737"/>
    </source>
</evidence>
<evidence type="ECO:0000256" key="4">
    <source>
        <dbReference type="ARBA" id="ARBA00022576"/>
    </source>
</evidence>
<dbReference type="Proteomes" id="UP001595697">
    <property type="component" value="Unassembled WGS sequence"/>
</dbReference>
<dbReference type="InterPro" id="IPR046348">
    <property type="entry name" value="SIS_dom_sf"/>
</dbReference>
<keyword evidence="11" id="KW-1185">Reference proteome</keyword>
<keyword evidence="5" id="KW-0808">Transferase</keyword>
<keyword evidence="4" id="KW-0032">Aminotransferase</keyword>
<dbReference type="PANTHER" id="PTHR10937:SF0">
    <property type="entry name" value="GLUTAMINE--FRUCTOSE-6-PHOSPHATE TRANSAMINASE (ISOMERIZING)"/>
    <property type="match status" value="1"/>
</dbReference>
<evidence type="ECO:0000256" key="3">
    <source>
        <dbReference type="ARBA" id="ARBA00016090"/>
    </source>
</evidence>
<dbReference type="EMBL" id="JBHSBD010000100">
    <property type="protein sequence ID" value="MFC3970316.1"/>
    <property type="molecule type" value="Genomic_DNA"/>
</dbReference>